<gene>
    <name evidence="2" type="ORF">PDE001_LOCUS6932</name>
</gene>
<protein>
    <submittedName>
        <fullName evidence="2">Uncharacterized protein</fullName>
    </submittedName>
</protein>
<comment type="caution">
    <text evidence="2">The sequence shown here is derived from an EMBL/GenBank/DDBJ whole genome shotgun (WGS) entry which is preliminary data.</text>
</comment>
<sequence length="193" mass="20880">MSGWVSAWLQGKGEDDEESKAESSGHATGGSVLSDEKVPTSADEIRRKRLQKLQEQQIQTQNDLSANKNAVNVKKDVTMTNQETSPQADKKITVAAPHGPATTLAEAKRPKKNGPQSEVYVNDVLQRVPYVTLSPSKSSNDLLLLPQLVTQIEAEDMLLSPLNVGEVLYSRIIMNPADLPGGSQHPLAAVAYP</sequence>
<evidence type="ECO:0000313" key="3">
    <source>
        <dbReference type="Proteomes" id="UP001162029"/>
    </source>
</evidence>
<reference evidence="2" key="1">
    <citation type="submission" date="2022-12" db="EMBL/GenBank/DDBJ databases">
        <authorList>
            <person name="Webb A."/>
        </authorList>
    </citation>
    <scope>NUCLEOTIDE SEQUENCE</scope>
    <source>
        <strain evidence="2">Pd1</strain>
    </source>
</reference>
<proteinExistence type="predicted"/>
<organism evidence="2 3">
    <name type="scientific">Peronospora destructor</name>
    <dbReference type="NCBI Taxonomy" id="86335"/>
    <lineage>
        <taxon>Eukaryota</taxon>
        <taxon>Sar</taxon>
        <taxon>Stramenopiles</taxon>
        <taxon>Oomycota</taxon>
        <taxon>Peronosporomycetes</taxon>
        <taxon>Peronosporales</taxon>
        <taxon>Peronosporaceae</taxon>
        <taxon>Peronospora</taxon>
    </lineage>
</organism>
<evidence type="ECO:0000256" key="1">
    <source>
        <dbReference type="SAM" id="MobiDB-lite"/>
    </source>
</evidence>
<name>A0AAV0UQE1_9STRA</name>
<evidence type="ECO:0000313" key="2">
    <source>
        <dbReference type="EMBL" id="CAI5738523.1"/>
    </source>
</evidence>
<dbReference type="EMBL" id="CANTFM010001339">
    <property type="protein sequence ID" value="CAI5738523.1"/>
    <property type="molecule type" value="Genomic_DNA"/>
</dbReference>
<feature type="compositionally biased region" description="Basic and acidic residues" evidence="1">
    <location>
        <begin position="34"/>
        <end position="46"/>
    </location>
</feature>
<keyword evidence="3" id="KW-1185">Reference proteome</keyword>
<dbReference type="Proteomes" id="UP001162029">
    <property type="component" value="Unassembled WGS sequence"/>
</dbReference>
<dbReference type="AlphaFoldDB" id="A0AAV0UQE1"/>
<accession>A0AAV0UQE1</accession>
<feature type="region of interest" description="Disordered" evidence="1">
    <location>
        <begin position="1"/>
        <end position="63"/>
    </location>
</feature>